<sequence length="245" mass="24846">MGSLHPRPPLAGLARAGLSEAGLSLCLAAVAGAVNAGGFLLAGAYTSHMSGIVSAMADHLVLGAVPVVLAGLLALLAFTGGAMASAMLINHGRRRGRPNPYLAPLRLEAGLLLAGGGAGWLVAQRSGGLPPAALATPLLCFLMGLQNATITKISGARMRTTHVTGIVTDIGVELGRLLYWNRAGMLEGRPFVRADRAKLRLLLGLLGGFFLGGVAGAAGFLVLGFAFCLPVAALLLLTAGAMRQP</sequence>
<organism evidence="2 3">
    <name type="scientific">Teichococcus aestuarii</name>
    <dbReference type="NCBI Taxonomy" id="568898"/>
    <lineage>
        <taxon>Bacteria</taxon>
        <taxon>Pseudomonadati</taxon>
        <taxon>Pseudomonadota</taxon>
        <taxon>Alphaproteobacteria</taxon>
        <taxon>Acetobacterales</taxon>
        <taxon>Roseomonadaceae</taxon>
        <taxon>Roseomonas</taxon>
    </lineage>
</organism>
<feature type="transmembrane region" description="Helical" evidence="1">
    <location>
        <begin position="129"/>
        <end position="150"/>
    </location>
</feature>
<dbReference type="AlphaFoldDB" id="A0A2U1V754"/>
<dbReference type="Proteomes" id="UP000245048">
    <property type="component" value="Unassembled WGS sequence"/>
</dbReference>
<comment type="caution">
    <text evidence="2">The sequence shown here is derived from an EMBL/GenBank/DDBJ whole genome shotgun (WGS) entry which is preliminary data.</text>
</comment>
<evidence type="ECO:0008006" key="4">
    <source>
        <dbReference type="Google" id="ProtNLM"/>
    </source>
</evidence>
<keyword evidence="1" id="KW-0812">Transmembrane</keyword>
<protein>
    <recommendedName>
        <fullName evidence="4">DUF1275 family protein</fullName>
    </recommendedName>
</protein>
<feature type="transmembrane region" description="Helical" evidence="1">
    <location>
        <begin position="199"/>
        <end position="218"/>
    </location>
</feature>
<dbReference type="Pfam" id="PF06912">
    <property type="entry name" value="DUF1275"/>
    <property type="match status" value="1"/>
</dbReference>
<dbReference type="EMBL" id="PDOA01000003">
    <property type="protein sequence ID" value="PWC29725.1"/>
    <property type="molecule type" value="Genomic_DNA"/>
</dbReference>
<feature type="transmembrane region" description="Helical" evidence="1">
    <location>
        <begin position="224"/>
        <end position="242"/>
    </location>
</feature>
<dbReference type="PANTHER" id="PTHR37314:SF4">
    <property type="entry name" value="UPF0700 TRANSMEMBRANE PROTEIN YOAK"/>
    <property type="match status" value="1"/>
</dbReference>
<evidence type="ECO:0000256" key="1">
    <source>
        <dbReference type="SAM" id="Phobius"/>
    </source>
</evidence>
<dbReference type="RefSeq" id="WP_109516299.1">
    <property type="nucleotide sequence ID" value="NZ_PDOA01000003.1"/>
</dbReference>
<name>A0A2U1V754_9PROT</name>
<dbReference type="OrthoDB" id="270162at2"/>
<feature type="transmembrane region" description="Helical" evidence="1">
    <location>
        <begin position="101"/>
        <end position="123"/>
    </location>
</feature>
<evidence type="ECO:0000313" key="3">
    <source>
        <dbReference type="Proteomes" id="UP000245048"/>
    </source>
</evidence>
<accession>A0A2U1V754</accession>
<reference evidence="3" key="1">
    <citation type="submission" date="2017-10" db="EMBL/GenBank/DDBJ databases">
        <authorList>
            <person name="Toshchakov S.V."/>
            <person name="Goeva M.A."/>
        </authorList>
    </citation>
    <scope>NUCLEOTIDE SEQUENCE [LARGE SCALE GENOMIC DNA]</scope>
    <source>
        <strain evidence="3">JR1/69-1-13</strain>
    </source>
</reference>
<evidence type="ECO:0000313" key="2">
    <source>
        <dbReference type="EMBL" id="PWC29725.1"/>
    </source>
</evidence>
<gene>
    <name evidence="2" type="ORF">CR165_07290</name>
</gene>
<keyword evidence="1" id="KW-1133">Transmembrane helix</keyword>
<proteinExistence type="predicted"/>
<feature type="transmembrane region" description="Helical" evidence="1">
    <location>
        <begin position="65"/>
        <end position="89"/>
    </location>
</feature>
<keyword evidence="1" id="KW-0472">Membrane</keyword>
<feature type="transmembrane region" description="Helical" evidence="1">
    <location>
        <begin position="21"/>
        <end position="45"/>
    </location>
</feature>
<keyword evidence="3" id="KW-1185">Reference proteome</keyword>
<dbReference type="InterPro" id="IPR010699">
    <property type="entry name" value="DUF1275"/>
</dbReference>
<dbReference type="PANTHER" id="PTHR37314">
    <property type="entry name" value="SLR0142 PROTEIN"/>
    <property type="match status" value="1"/>
</dbReference>